<dbReference type="SUPFAM" id="SSF54928">
    <property type="entry name" value="RNA-binding domain, RBD"/>
    <property type="match status" value="1"/>
</dbReference>
<dbReference type="InterPro" id="IPR052462">
    <property type="entry name" value="SLIRP/GR-RBP-like"/>
</dbReference>
<dbReference type="InterPro" id="IPR012677">
    <property type="entry name" value="Nucleotide-bd_a/b_plait_sf"/>
</dbReference>
<protein>
    <submittedName>
        <fullName evidence="4">Splicing factor, CC1-like family</fullName>
    </submittedName>
</protein>
<evidence type="ECO:0000259" key="3">
    <source>
        <dbReference type="PROSITE" id="PS50102"/>
    </source>
</evidence>
<feature type="domain" description="RRM" evidence="3">
    <location>
        <begin position="1"/>
        <end position="79"/>
    </location>
</feature>
<proteinExistence type="predicted"/>
<feature type="compositionally biased region" description="Gly residues" evidence="2">
    <location>
        <begin position="86"/>
        <end position="96"/>
    </location>
</feature>
<dbReference type="InterPro" id="IPR035979">
    <property type="entry name" value="RBD_domain_sf"/>
</dbReference>
<feature type="region of interest" description="Disordered" evidence="2">
    <location>
        <begin position="63"/>
        <end position="96"/>
    </location>
</feature>
<keyword evidence="5" id="KW-1185">Reference proteome</keyword>
<evidence type="ECO:0000256" key="2">
    <source>
        <dbReference type="SAM" id="MobiDB-lite"/>
    </source>
</evidence>
<gene>
    <name evidence="4" type="ORF">Thiowin_01837</name>
</gene>
<dbReference type="RefSeq" id="WP_328987389.1">
    <property type="nucleotide sequence ID" value="NZ_CP121472.1"/>
</dbReference>
<dbReference type="EMBL" id="CP121472">
    <property type="protein sequence ID" value="WPL16861.1"/>
    <property type="molecule type" value="Genomic_DNA"/>
</dbReference>
<evidence type="ECO:0000313" key="5">
    <source>
        <dbReference type="Proteomes" id="UP001432180"/>
    </source>
</evidence>
<dbReference type="Gene3D" id="3.30.70.330">
    <property type="match status" value="1"/>
</dbReference>
<dbReference type="InterPro" id="IPR000504">
    <property type="entry name" value="RRM_dom"/>
</dbReference>
<accession>A0ABZ0S9B5</accession>
<dbReference type="CDD" id="cd21608">
    <property type="entry name" value="RRM2_NsCP33_like"/>
    <property type="match status" value="1"/>
</dbReference>
<dbReference type="InterPro" id="IPR048289">
    <property type="entry name" value="RRM2_NsCP33-like"/>
</dbReference>
<dbReference type="Proteomes" id="UP001432180">
    <property type="component" value="Chromosome"/>
</dbReference>
<reference evidence="4 5" key="1">
    <citation type="journal article" date="2023" name="Microorganisms">
        <title>Thiorhodovibrio frisius and Trv. litoralis spp. nov., Two Novel Members from a Clade of Fastidious Purple Sulfur Bacteria That Exhibit Unique Red-Shifted Light-Harvesting Capabilities.</title>
        <authorList>
            <person name="Methner A."/>
            <person name="Kuzyk S.B."/>
            <person name="Petersen J."/>
            <person name="Bauer S."/>
            <person name="Brinkmann H."/>
            <person name="Sichau K."/>
            <person name="Wanner G."/>
            <person name="Wolf J."/>
            <person name="Neumann-Schaal M."/>
            <person name="Henke P."/>
            <person name="Tank M."/>
            <person name="Sproer C."/>
            <person name="Bunk B."/>
            <person name="Overmann J."/>
        </authorList>
    </citation>
    <scope>NUCLEOTIDE SEQUENCE [LARGE SCALE GENOMIC DNA]</scope>
    <source>
        <strain evidence="4 5">DSM 6702</strain>
    </source>
</reference>
<dbReference type="PANTHER" id="PTHR48027">
    <property type="entry name" value="HETEROGENEOUS NUCLEAR RIBONUCLEOPROTEIN 87F-RELATED"/>
    <property type="match status" value="1"/>
</dbReference>
<name>A0ABZ0S9B5_9GAMM</name>
<dbReference type="PROSITE" id="PS50102">
    <property type="entry name" value="RRM"/>
    <property type="match status" value="1"/>
</dbReference>
<keyword evidence="1" id="KW-0694">RNA-binding</keyword>
<dbReference type="Pfam" id="PF00076">
    <property type="entry name" value="RRM_1"/>
    <property type="match status" value="1"/>
</dbReference>
<evidence type="ECO:0000256" key="1">
    <source>
        <dbReference type="ARBA" id="ARBA00022884"/>
    </source>
</evidence>
<sequence>MNIYVGNLAYGVTQDELRDTFAAYGQVESANLITDKFTGDSKGFGFVEMPNNSEADTAIKALNETPLKGRPLRVNQAKPRSDRPARGGGGGGGARW</sequence>
<dbReference type="SMART" id="SM00360">
    <property type="entry name" value="RRM"/>
    <property type="match status" value="1"/>
</dbReference>
<organism evidence="4 5">
    <name type="scientific">Thiorhodovibrio winogradskyi</name>
    <dbReference type="NCBI Taxonomy" id="77007"/>
    <lineage>
        <taxon>Bacteria</taxon>
        <taxon>Pseudomonadati</taxon>
        <taxon>Pseudomonadota</taxon>
        <taxon>Gammaproteobacteria</taxon>
        <taxon>Chromatiales</taxon>
        <taxon>Chromatiaceae</taxon>
        <taxon>Thiorhodovibrio</taxon>
    </lineage>
</organism>
<evidence type="ECO:0000313" key="4">
    <source>
        <dbReference type="EMBL" id="WPL16861.1"/>
    </source>
</evidence>